<feature type="compositionally biased region" description="Basic and acidic residues" evidence="6">
    <location>
        <begin position="58"/>
        <end position="67"/>
    </location>
</feature>
<keyword evidence="2 5" id="KW-0853">WD repeat</keyword>
<dbReference type="InterPro" id="IPR001680">
    <property type="entry name" value="WD40_rpt"/>
</dbReference>
<keyword evidence="4" id="KW-0539">Nucleus</keyword>
<evidence type="ECO:0000256" key="5">
    <source>
        <dbReference type="PROSITE-ProRule" id="PRU00221"/>
    </source>
</evidence>
<dbReference type="PROSITE" id="PS50082">
    <property type="entry name" value="WD_REPEATS_2"/>
    <property type="match status" value="3"/>
</dbReference>
<evidence type="ECO:0000313" key="8">
    <source>
        <dbReference type="Proteomes" id="UP001556367"/>
    </source>
</evidence>
<feature type="compositionally biased region" description="Low complexity" evidence="6">
    <location>
        <begin position="35"/>
        <end position="45"/>
    </location>
</feature>
<dbReference type="Gene3D" id="2.130.10.10">
    <property type="entry name" value="YVTN repeat-like/Quinoprotein amine dehydrogenase"/>
    <property type="match status" value="2"/>
</dbReference>
<feature type="compositionally biased region" description="Basic and acidic residues" evidence="6">
    <location>
        <begin position="400"/>
        <end position="412"/>
    </location>
</feature>
<evidence type="ECO:0000256" key="6">
    <source>
        <dbReference type="SAM" id="MobiDB-lite"/>
    </source>
</evidence>
<dbReference type="PANTHER" id="PTHR19865">
    <property type="entry name" value="U3 SMALL NUCLEOLAR RNA INTERACTING PROTEIN 2"/>
    <property type="match status" value="1"/>
</dbReference>
<feature type="repeat" description="WD" evidence="5">
    <location>
        <begin position="321"/>
        <end position="354"/>
    </location>
</feature>
<evidence type="ECO:0000256" key="3">
    <source>
        <dbReference type="ARBA" id="ARBA00022737"/>
    </source>
</evidence>
<feature type="region of interest" description="Disordered" evidence="6">
    <location>
        <begin position="376"/>
        <end position="412"/>
    </location>
</feature>
<dbReference type="InterPro" id="IPR039241">
    <property type="entry name" value="Rrp9-like"/>
</dbReference>
<evidence type="ECO:0000256" key="1">
    <source>
        <dbReference type="ARBA" id="ARBA00004123"/>
    </source>
</evidence>
<protein>
    <recommendedName>
        <fullName evidence="9">WD40 repeat-like protein</fullName>
    </recommendedName>
</protein>
<dbReference type="EMBL" id="JASNQZ010000015">
    <property type="protein sequence ID" value="KAL0946270.1"/>
    <property type="molecule type" value="Genomic_DNA"/>
</dbReference>
<organism evidence="7 8">
    <name type="scientific">Hohenbuehelia grisea</name>
    <dbReference type="NCBI Taxonomy" id="104357"/>
    <lineage>
        <taxon>Eukaryota</taxon>
        <taxon>Fungi</taxon>
        <taxon>Dikarya</taxon>
        <taxon>Basidiomycota</taxon>
        <taxon>Agaricomycotina</taxon>
        <taxon>Agaricomycetes</taxon>
        <taxon>Agaricomycetidae</taxon>
        <taxon>Agaricales</taxon>
        <taxon>Pleurotineae</taxon>
        <taxon>Pleurotaceae</taxon>
        <taxon>Hohenbuehelia</taxon>
    </lineage>
</organism>
<dbReference type="InterPro" id="IPR015943">
    <property type="entry name" value="WD40/YVTN_repeat-like_dom_sf"/>
</dbReference>
<feature type="compositionally biased region" description="Acidic residues" evidence="6">
    <location>
        <begin position="382"/>
        <end position="392"/>
    </location>
</feature>
<name>A0ABR3ISH1_9AGAR</name>
<proteinExistence type="predicted"/>
<evidence type="ECO:0000256" key="4">
    <source>
        <dbReference type="ARBA" id="ARBA00023242"/>
    </source>
</evidence>
<dbReference type="Pfam" id="PF00400">
    <property type="entry name" value="WD40"/>
    <property type="match status" value="5"/>
</dbReference>
<keyword evidence="8" id="KW-1185">Reference proteome</keyword>
<evidence type="ECO:0000256" key="2">
    <source>
        <dbReference type="ARBA" id="ARBA00022574"/>
    </source>
</evidence>
<accession>A0ABR3ISH1</accession>
<keyword evidence="3" id="KW-0677">Repeat</keyword>
<dbReference type="SMART" id="SM00320">
    <property type="entry name" value="WD40"/>
    <property type="match status" value="6"/>
</dbReference>
<feature type="repeat" description="WD" evidence="5">
    <location>
        <begin position="167"/>
        <end position="208"/>
    </location>
</feature>
<evidence type="ECO:0000313" key="7">
    <source>
        <dbReference type="EMBL" id="KAL0946270.1"/>
    </source>
</evidence>
<feature type="compositionally biased region" description="Acidic residues" evidence="6">
    <location>
        <begin position="68"/>
        <end position="78"/>
    </location>
</feature>
<dbReference type="PANTHER" id="PTHR19865:SF0">
    <property type="entry name" value="U3 SMALL NUCLEOLAR RNA-INTERACTING PROTEIN 2"/>
    <property type="match status" value="1"/>
</dbReference>
<reference evidence="8" key="1">
    <citation type="submission" date="2024-06" db="EMBL/GenBank/DDBJ databases">
        <title>Multi-omics analyses provide insights into the biosynthesis of the anticancer antibiotic pleurotin in Hohenbuehelia grisea.</title>
        <authorList>
            <person name="Weaver J.A."/>
            <person name="Alberti F."/>
        </authorList>
    </citation>
    <scope>NUCLEOTIDE SEQUENCE [LARGE SCALE GENOMIC DNA]</scope>
    <source>
        <strain evidence="8">T-177</strain>
    </source>
</reference>
<comment type="subcellular location">
    <subcellularLocation>
        <location evidence="1">Nucleus</location>
    </subcellularLocation>
</comment>
<dbReference type="Proteomes" id="UP001556367">
    <property type="component" value="Unassembled WGS sequence"/>
</dbReference>
<feature type="compositionally biased region" description="Acidic residues" evidence="6">
    <location>
        <begin position="86"/>
        <end position="98"/>
    </location>
</feature>
<dbReference type="PROSITE" id="PS50294">
    <property type="entry name" value="WD_REPEATS_REGION"/>
    <property type="match status" value="1"/>
</dbReference>
<gene>
    <name evidence="7" type="ORF">HGRIS_012522</name>
</gene>
<sequence length="611" mass="66764">MPDSFFSSNKTRKRKRTGPTPEGRSARPNKKTTRSEPSSSSKRTSGPWKGKAAPKKTRRDEELNSDRTDDEGGVDIDDMDLRAVSDEEGSGDEFADETPAEKRLRLAKLYLESVKEGLADGEYDAAEIDREVIAARLKQDVLEHSGKVHLFIADSFDFTPPTTMLKTKGHRFTVTSAVVSDSAKFLFTSGKEGSIIKWDIASGKRLVTLHKVRPPKPENGKGKGKASAGGEIKGHTDEVLALAISSDGKYLASAGKDRRLGVWDAEKAEWIRGFIGPMCHKDLISCLSFRKGTHQLFTGSFDRTIKLFDLSPSVMGYVETLYGHQDHIISLDTLRGENCVSVGARDKTVRYWKIVEETQLVFRGGGKSKIREVLEGGLKGDDDGDENEDMDVDGAASGRPEAKGKGKQKEQPKKFVEGSLECVAMLDETTFVSGGDSGSICLWTTQRKKPVFTQPLAHGLNEAQSETEGVIQTPRWITSLASLRYSDLFASGSWEGDVRIWKLDPKLKSFSLVGQIPVQGVINSLQFLTPPTDFRAVAAWASQPEQNAVAQLNGASSVPSRTKIGVPETILLVAGFGHEHRMGRWLTVKGNGAYNGALVIAFHSRTTTGSS</sequence>
<dbReference type="InterPro" id="IPR036322">
    <property type="entry name" value="WD40_repeat_dom_sf"/>
</dbReference>
<comment type="caution">
    <text evidence="7">The sequence shown here is derived from an EMBL/GenBank/DDBJ whole genome shotgun (WGS) entry which is preliminary data.</text>
</comment>
<evidence type="ECO:0008006" key="9">
    <source>
        <dbReference type="Google" id="ProtNLM"/>
    </source>
</evidence>
<feature type="repeat" description="WD" evidence="5">
    <location>
        <begin position="232"/>
        <end position="273"/>
    </location>
</feature>
<feature type="region of interest" description="Disordered" evidence="6">
    <location>
        <begin position="1"/>
        <end position="98"/>
    </location>
</feature>
<dbReference type="SUPFAM" id="SSF50978">
    <property type="entry name" value="WD40 repeat-like"/>
    <property type="match status" value="1"/>
</dbReference>